<evidence type="ECO:0000256" key="3">
    <source>
        <dbReference type="ARBA" id="ARBA00022837"/>
    </source>
</evidence>
<evidence type="ECO:0000256" key="2">
    <source>
        <dbReference type="ARBA" id="ARBA00022737"/>
    </source>
</evidence>
<dbReference type="InterPro" id="IPR037104">
    <property type="entry name" value="Annexin_sf"/>
</dbReference>
<dbReference type="GO" id="GO:0009408">
    <property type="term" value="P:response to heat"/>
    <property type="evidence" value="ECO:0007669"/>
    <property type="project" value="TreeGrafter"/>
</dbReference>
<name>A0A328DTZ5_9ASTE</name>
<organism evidence="6 7">
    <name type="scientific">Cuscuta australis</name>
    <dbReference type="NCBI Taxonomy" id="267555"/>
    <lineage>
        <taxon>Eukaryota</taxon>
        <taxon>Viridiplantae</taxon>
        <taxon>Streptophyta</taxon>
        <taxon>Embryophyta</taxon>
        <taxon>Tracheophyta</taxon>
        <taxon>Spermatophyta</taxon>
        <taxon>Magnoliopsida</taxon>
        <taxon>eudicotyledons</taxon>
        <taxon>Gunneridae</taxon>
        <taxon>Pentapetalae</taxon>
        <taxon>asterids</taxon>
        <taxon>lamiids</taxon>
        <taxon>Solanales</taxon>
        <taxon>Convolvulaceae</taxon>
        <taxon>Cuscuteae</taxon>
        <taxon>Cuscuta</taxon>
        <taxon>Cuscuta subgen. Grammica</taxon>
        <taxon>Cuscuta sect. Cleistogrammica</taxon>
    </lineage>
</organism>
<dbReference type="AlphaFoldDB" id="A0A328DTZ5"/>
<proteinExistence type="predicted"/>
<evidence type="ECO:0000256" key="4">
    <source>
        <dbReference type="ARBA" id="ARBA00023216"/>
    </source>
</evidence>
<keyword evidence="2" id="KW-0677">Repeat</keyword>
<keyword evidence="4" id="KW-0041">Annexin</keyword>
<dbReference type="FunFam" id="1.10.220.10:FF:000006">
    <property type="entry name" value="Annexin"/>
    <property type="match status" value="1"/>
</dbReference>
<dbReference type="PANTHER" id="PTHR10502">
    <property type="entry name" value="ANNEXIN"/>
    <property type="match status" value="1"/>
</dbReference>
<dbReference type="GO" id="GO:0005737">
    <property type="term" value="C:cytoplasm"/>
    <property type="evidence" value="ECO:0007669"/>
    <property type="project" value="TreeGrafter"/>
</dbReference>
<dbReference type="GO" id="GO:0005509">
    <property type="term" value="F:calcium ion binding"/>
    <property type="evidence" value="ECO:0007669"/>
    <property type="project" value="InterPro"/>
</dbReference>
<reference evidence="6 7" key="1">
    <citation type="submission" date="2018-06" db="EMBL/GenBank/DDBJ databases">
        <title>The Genome of Cuscuta australis (Dodder) Provides Insight into the Evolution of Plant Parasitism.</title>
        <authorList>
            <person name="Liu H."/>
        </authorList>
    </citation>
    <scope>NUCLEOTIDE SEQUENCE [LARGE SCALE GENOMIC DNA]</scope>
    <source>
        <strain evidence="7">cv. Yunnan</strain>
        <tissue evidence="6">Vines</tissue>
    </source>
</reference>
<evidence type="ECO:0008006" key="8">
    <source>
        <dbReference type="Google" id="ProtNLM"/>
    </source>
</evidence>
<dbReference type="GO" id="GO:0005544">
    <property type="term" value="F:calcium-dependent phospholipid binding"/>
    <property type="evidence" value="ECO:0007669"/>
    <property type="project" value="UniProtKB-KW"/>
</dbReference>
<evidence type="ECO:0000313" key="7">
    <source>
        <dbReference type="Proteomes" id="UP000249390"/>
    </source>
</evidence>
<dbReference type="FunFam" id="1.10.220.10:FF:000014">
    <property type="entry name" value="annexin D4"/>
    <property type="match status" value="1"/>
</dbReference>
<keyword evidence="3" id="KW-0106">Calcium</keyword>
<dbReference type="FunFam" id="1.10.220.10:FF:000021">
    <property type="entry name" value="annexin D4"/>
    <property type="match status" value="1"/>
</dbReference>
<dbReference type="GO" id="GO:0009414">
    <property type="term" value="P:response to water deprivation"/>
    <property type="evidence" value="ECO:0007669"/>
    <property type="project" value="TreeGrafter"/>
</dbReference>
<evidence type="ECO:0000313" key="6">
    <source>
        <dbReference type="EMBL" id="RAL48806.1"/>
    </source>
</evidence>
<dbReference type="PROSITE" id="PS51897">
    <property type="entry name" value="ANNEXIN_2"/>
    <property type="match status" value="2"/>
</dbReference>
<dbReference type="GO" id="GO:0009409">
    <property type="term" value="P:response to cold"/>
    <property type="evidence" value="ECO:0007669"/>
    <property type="project" value="TreeGrafter"/>
</dbReference>
<gene>
    <name evidence="6" type="ORF">DM860_001126</name>
</gene>
<evidence type="ECO:0000256" key="1">
    <source>
        <dbReference type="ARBA" id="ARBA00022723"/>
    </source>
</evidence>
<dbReference type="SMART" id="SM00335">
    <property type="entry name" value="ANX"/>
    <property type="match status" value="3"/>
</dbReference>
<dbReference type="GO" id="GO:0009651">
    <property type="term" value="P:response to salt stress"/>
    <property type="evidence" value="ECO:0007669"/>
    <property type="project" value="TreeGrafter"/>
</dbReference>
<dbReference type="SUPFAM" id="SSF47874">
    <property type="entry name" value="Annexin"/>
    <property type="match status" value="1"/>
</dbReference>
<evidence type="ECO:0000256" key="5">
    <source>
        <dbReference type="ARBA" id="ARBA00023302"/>
    </source>
</evidence>
<accession>A0A328DTZ5</accession>
<comment type="caution">
    <text evidence="6">The sequence shown here is derived from an EMBL/GenBank/DDBJ whole genome shotgun (WGS) entry which is preliminary data.</text>
</comment>
<protein>
    <recommendedName>
        <fullName evidence="8">Annexin</fullName>
    </recommendedName>
</protein>
<dbReference type="GO" id="GO:0001786">
    <property type="term" value="F:phosphatidylserine binding"/>
    <property type="evidence" value="ECO:0007669"/>
    <property type="project" value="TreeGrafter"/>
</dbReference>
<keyword evidence="7" id="KW-1185">Reference proteome</keyword>
<dbReference type="PANTHER" id="PTHR10502:SF196">
    <property type="entry name" value="ANNEXIN D4"/>
    <property type="match status" value="1"/>
</dbReference>
<keyword evidence="1" id="KW-0479">Metal-binding</keyword>
<dbReference type="Pfam" id="PF00191">
    <property type="entry name" value="Annexin"/>
    <property type="match status" value="2"/>
</dbReference>
<dbReference type="GO" id="GO:0005886">
    <property type="term" value="C:plasma membrane"/>
    <property type="evidence" value="ECO:0007669"/>
    <property type="project" value="TreeGrafter"/>
</dbReference>
<sequence>MAFSDEHKILTKAFSGLGVDEKVLVSVLGKWNPKQRQSYRKSNREFFKEDERQFERWDEQHVLQLRQEFLRLKDAVVLYALHPWERDARLLKEALVKGPQFHLLIETACTRPSDELFGARRAYHSLFEHSIEEDIAFHIQSPERKLLVALVSSYRYEGPKVHEDIAKSEAKVLADAIKPAGGMSLVGDEEIVRILATRSKLHLMSVYKYYKDITGKLLDEDLNGHWALKQTVQCLCTPQVYFSKILDGSLRMGVDEASRDAVTRVIVTRADEDMKLIKEEFQRKYGVSLSDKIEEVGNGSYKDFLLTLVAKAE</sequence>
<dbReference type="Proteomes" id="UP000249390">
    <property type="component" value="Unassembled WGS sequence"/>
</dbReference>
<dbReference type="Gene3D" id="1.10.220.10">
    <property type="entry name" value="Annexin"/>
    <property type="match status" value="4"/>
</dbReference>
<dbReference type="EMBL" id="NQVE01000097">
    <property type="protein sequence ID" value="RAL48806.1"/>
    <property type="molecule type" value="Genomic_DNA"/>
</dbReference>
<dbReference type="InterPro" id="IPR018502">
    <property type="entry name" value="Annexin_repeat"/>
</dbReference>
<keyword evidence="5" id="KW-0111">Calcium/phospholipid-binding</keyword>
<dbReference type="InterPro" id="IPR001464">
    <property type="entry name" value="Annexin"/>
</dbReference>
<dbReference type="PRINTS" id="PR00196">
    <property type="entry name" value="ANNEXIN"/>
</dbReference>